<name>A0AAD7E2R2_9AGAR</name>
<gene>
    <name evidence="2" type="ORF">GGX14DRAFT_648804</name>
</gene>
<dbReference type="PANTHER" id="PTHR15887:SF1">
    <property type="entry name" value="TRANSMEMBRANE PROTEIN 69"/>
    <property type="match status" value="1"/>
</dbReference>
<keyword evidence="1" id="KW-0472">Membrane</keyword>
<dbReference type="AlphaFoldDB" id="A0AAD7E2R2"/>
<protein>
    <submittedName>
        <fullName evidence="2">Uncharacterized protein</fullName>
    </submittedName>
</protein>
<feature type="transmembrane region" description="Helical" evidence="1">
    <location>
        <begin position="238"/>
        <end position="258"/>
    </location>
</feature>
<comment type="caution">
    <text evidence="2">The sequence shown here is derived from an EMBL/GenBank/DDBJ whole genome shotgun (WGS) entry which is preliminary data.</text>
</comment>
<evidence type="ECO:0000313" key="2">
    <source>
        <dbReference type="EMBL" id="KAJ7224170.1"/>
    </source>
</evidence>
<reference evidence="2" key="1">
    <citation type="submission" date="2023-03" db="EMBL/GenBank/DDBJ databases">
        <title>Massive genome expansion in bonnet fungi (Mycena s.s.) driven by repeated elements and novel gene families across ecological guilds.</title>
        <authorList>
            <consortium name="Lawrence Berkeley National Laboratory"/>
            <person name="Harder C.B."/>
            <person name="Miyauchi S."/>
            <person name="Viragh M."/>
            <person name="Kuo A."/>
            <person name="Thoen E."/>
            <person name="Andreopoulos B."/>
            <person name="Lu D."/>
            <person name="Skrede I."/>
            <person name="Drula E."/>
            <person name="Henrissat B."/>
            <person name="Morin E."/>
            <person name="Kohler A."/>
            <person name="Barry K."/>
            <person name="LaButti K."/>
            <person name="Morin E."/>
            <person name="Salamov A."/>
            <person name="Lipzen A."/>
            <person name="Mereny Z."/>
            <person name="Hegedus B."/>
            <person name="Baldrian P."/>
            <person name="Stursova M."/>
            <person name="Weitz H."/>
            <person name="Taylor A."/>
            <person name="Grigoriev I.V."/>
            <person name="Nagy L.G."/>
            <person name="Martin F."/>
            <person name="Kauserud H."/>
        </authorList>
    </citation>
    <scope>NUCLEOTIDE SEQUENCE</scope>
    <source>
        <strain evidence="2">9144</strain>
    </source>
</reference>
<keyword evidence="1" id="KW-0812">Transmembrane</keyword>
<dbReference type="Proteomes" id="UP001219525">
    <property type="component" value="Unassembled WGS sequence"/>
</dbReference>
<organism evidence="2 3">
    <name type="scientific">Mycena pura</name>
    <dbReference type="NCBI Taxonomy" id="153505"/>
    <lineage>
        <taxon>Eukaryota</taxon>
        <taxon>Fungi</taxon>
        <taxon>Dikarya</taxon>
        <taxon>Basidiomycota</taxon>
        <taxon>Agaricomycotina</taxon>
        <taxon>Agaricomycetes</taxon>
        <taxon>Agaricomycetidae</taxon>
        <taxon>Agaricales</taxon>
        <taxon>Marasmiineae</taxon>
        <taxon>Mycenaceae</taxon>
        <taxon>Mycena</taxon>
    </lineage>
</organism>
<feature type="transmembrane region" description="Helical" evidence="1">
    <location>
        <begin position="192"/>
        <end position="218"/>
    </location>
</feature>
<sequence>MNPLIRPLRSTFNRAARHRLAVRPVTSPILHRRTEANYPGLKPGSQTLSHAVQNIREEAGNSAKDLAKVIAGANVHVQDKAKDSFLGVTSAIASDVPKPVLLFGLAGGLPYIGAGATTVYLAHEAGLAAAGKLAHVDPGVATTILDQALSVQVTYGAVMLSFLGALHWGMEFAGLGGHYGWRRLALGTVPVLYAWPTLALEPTMALVAQWVGFTGLWWADLKATSAGWTPKWYAQYRFYLSILTGTCILGSLAGITYWGPVGGHGLLEHELRLVRDQRRALHENPELKYGSDMTILKGGDTFTRLRKTEDVVREEVAKAKREGTQGKQQDE</sequence>
<proteinExistence type="predicted"/>
<accession>A0AAD7E2R2</accession>
<dbReference type="InterPro" id="IPR021836">
    <property type="entry name" value="DUF3429"/>
</dbReference>
<evidence type="ECO:0000256" key="1">
    <source>
        <dbReference type="SAM" id="Phobius"/>
    </source>
</evidence>
<keyword evidence="3" id="KW-1185">Reference proteome</keyword>
<dbReference type="Pfam" id="PF11911">
    <property type="entry name" value="DUF3429"/>
    <property type="match status" value="1"/>
</dbReference>
<evidence type="ECO:0000313" key="3">
    <source>
        <dbReference type="Proteomes" id="UP001219525"/>
    </source>
</evidence>
<dbReference type="EMBL" id="JARJCW010000005">
    <property type="protein sequence ID" value="KAJ7224170.1"/>
    <property type="molecule type" value="Genomic_DNA"/>
</dbReference>
<dbReference type="PANTHER" id="PTHR15887">
    <property type="entry name" value="TRANSMEMBRANE PROTEIN 69"/>
    <property type="match status" value="1"/>
</dbReference>
<keyword evidence="1" id="KW-1133">Transmembrane helix</keyword>